<dbReference type="InterPro" id="IPR001406">
    <property type="entry name" value="PsdUridine_synth_TruA"/>
</dbReference>
<dbReference type="SUPFAM" id="SSF55120">
    <property type="entry name" value="Pseudouridine synthase"/>
    <property type="match status" value="1"/>
</dbReference>
<dbReference type="RefSeq" id="XP_014680308.1">
    <property type="nucleotide sequence ID" value="XM_014824822.1"/>
</dbReference>
<reference evidence="3" key="1">
    <citation type="submission" date="2025-08" db="UniProtKB">
        <authorList>
            <consortium name="RefSeq"/>
        </authorList>
    </citation>
    <scope>IDENTIFICATION</scope>
</reference>
<gene>
    <name evidence="3" type="primary">LOC106820300</name>
</gene>
<accession>A0ABM1F787</accession>
<dbReference type="InterPro" id="IPR020094">
    <property type="entry name" value="TruA/RsuA/RluB/E/F_N"/>
</dbReference>
<evidence type="ECO:0000256" key="1">
    <source>
        <dbReference type="ARBA" id="ARBA00023235"/>
    </source>
</evidence>
<keyword evidence="1" id="KW-0413">Isomerase</keyword>
<dbReference type="Gene3D" id="3.30.70.580">
    <property type="entry name" value="Pseudouridine synthase I, catalytic domain, N-terminal subdomain"/>
    <property type="match status" value="1"/>
</dbReference>
<sequence length="103" mass="11607">MARAEFLMKYWLRDELEKALSKVANQPVRVTCAGRTDTGVHATGQVVHFDTKHNVAWQYEPLDDVAMNTAAQFLLGENDFSAFRSSRCQANILLESSRICSVE</sequence>
<proteinExistence type="predicted"/>
<feature type="non-terminal residue" evidence="3">
    <location>
        <position position="103"/>
    </location>
</feature>
<evidence type="ECO:0000313" key="2">
    <source>
        <dbReference type="Proteomes" id="UP000695022"/>
    </source>
</evidence>
<organism evidence="2 3">
    <name type="scientific">Priapulus caudatus</name>
    <name type="common">Priapulid worm</name>
    <dbReference type="NCBI Taxonomy" id="37621"/>
    <lineage>
        <taxon>Eukaryota</taxon>
        <taxon>Metazoa</taxon>
        <taxon>Ecdysozoa</taxon>
        <taxon>Scalidophora</taxon>
        <taxon>Priapulida</taxon>
        <taxon>Priapulimorpha</taxon>
        <taxon>Priapulimorphida</taxon>
        <taxon>Priapulidae</taxon>
        <taxon>Priapulus</taxon>
    </lineage>
</organism>
<protein>
    <submittedName>
        <fullName evidence="3">tRNA pseudouridine synthase A-like</fullName>
    </submittedName>
</protein>
<dbReference type="PANTHER" id="PTHR11142:SF0">
    <property type="entry name" value="TRNA PSEUDOURIDINE SYNTHASE-LIKE 1"/>
    <property type="match status" value="1"/>
</dbReference>
<dbReference type="Proteomes" id="UP000695022">
    <property type="component" value="Unplaced"/>
</dbReference>
<name>A0ABM1F787_PRICU</name>
<dbReference type="PANTHER" id="PTHR11142">
    <property type="entry name" value="PSEUDOURIDYLATE SYNTHASE"/>
    <property type="match status" value="1"/>
</dbReference>
<dbReference type="InterPro" id="IPR020103">
    <property type="entry name" value="PsdUridine_synth_cat_dom_sf"/>
</dbReference>
<evidence type="ECO:0000313" key="3">
    <source>
        <dbReference type="RefSeq" id="XP_014680308.1"/>
    </source>
</evidence>
<keyword evidence="2" id="KW-1185">Reference proteome</keyword>
<dbReference type="GeneID" id="106820300"/>